<dbReference type="InterPro" id="IPR050807">
    <property type="entry name" value="TransReg_Diox_bact_type"/>
</dbReference>
<dbReference type="PANTHER" id="PTHR46797">
    <property type="entry name" value="HTH-TYPE TRANSCRIPTIONAL REGULATOR"/>
    <property type="match status" value="1"/>
</dbReference>
<reference evidence="3 4" key="1">
    <citation type="journal article" date="2024" name="Int. J. Mol. Sci.">
        <title>Exploration of Alicyclobacillus spp. Genome in Search of Antibiotic Resistance.</title>
        <authorList>
            <person name="Bucka-Kolendo J."/>
            <person name="Kiousi D.E."/>
            <person name="Dekowska A."/>
            <person name="Mikolajczuk-Szczyrba A."/>
            <person name="Karadedos D.M."/>
            <person name="Michael P."/>
            <person name="Galanis A."/>
            <person name="Sokolowska B."/>
        </authorList>
    </citation>
    <scope>NUCLEOTIDE SEQUENCE [LARGE SCALE GENOMIC DNA]</scope>
    <source>
        <strain evidence="3 4">KKP 3000</strain>
    </source>
</reference>
<dbReference type="EMBL" id="JBDXSU010000003">
    <property type="protein sequence ID" value="MFB5189633.1"/>
    <property type="molecule type" value="Genomic_DNA"/>
</dbReference>
<keyword evidence="1" id="KW-0238">DNA-binding</keyword>
<comment type="caution">
    <text evidence="3">The sequence shown here is derived from an EMBL/GenBank/DDBJ whole genome shotgun (WGS) entry which is preliminary data.</text>
</comment>
<dbReference type="Proteomes" id="UP001579974">
    <property type="component" value="Unassembled WGS sequence"/>
</dbReference>
<dbReference type="InterPro" id="IPR010982">
    <property type="entry name" value="Lambda_DNA-bd_dom_sf"/>
</dbReference>
<dbReference type="Gene3D" id="1.10.260.40">
    <property type="entry name" value="lambda repressor-like DNA-binding domains"/>
    <property type="match status" value="1"/>
</dbReference>
<evidence type="ECO:0000313" key="3">
    <source>
        <dbReference type="EMBL" id="MFB5189633.1"/>
    </source>
</evidence>
<dbReference type="RefSeq" id="WP_275475316.1">
    <property type="nucleotide sequence ID" value="NZ_CP162940.1"/>
</dbReference>
<evidence type="ECO:0000313" key="4">
    <source>
        <dbReference type="Proteomes" id="UP001579974"/>
    </source>
</evidence>
<accession>A0ABV5ABS7</accession>
<dbReference type="Pfam" id="PF01381">
    <property type="entry name" value="HTH_3"/>
    <property type="match status" value="1"/>
</dbReference>
<keyword evidence="4" id="KW-1185">Reference proteome</keyword>
<sequence>MVRLGELARRLKYYRKMRNLSVRQLAHRARVSVSYVYAIESGARGSNAAKLGQIAEALGVRLSDLWGDTEHHE</sequence>
<evidence type="ECO:0000256" key="1">
    <source>
        <dbReference type="ARBA" id="ARBA00023125"/>
    </source>
</evidence>
<name>A0ABV5ABS7_9BACL</name>
<evidence type="ECO:0000259" key="2">
    <source>
        <dbReference type="PROSITE" id="PS50943"/>
    </source>
</evidence>
<dbReference type="SMART" id="SM00530">
    <property type="entry name" value="HTH_XRE"/>
    <property type="match status" value="1"/>
</dbReference>
<gene>
    <name evidence="3" type="ORF">KKP3000_002909</name>
</gene>
<dbReference type="PROSITE" id="PS50943">
    <property type="entry name" value="HTH_CROC1"/>
    <property type="match status" value="1"/>
</dbReference>
<organism evidence="3 4">
    <name type="scientific">Alicyclobacillus fastidiosus</name>
    <dbReference type="NCBI Taxonomy" id="392011"/>
    <lineage>
        <taxon>Bacteria</taxon>
        <taxon>Bacillati</taxon>
        <taxon>Bacillota</taxon>
        <taxon>Bacilli</taxon>
        <taxon>Bacillales</taxon>
        <taxon>Alicyclobacillaceae</taxon>
        <taxon>Alicyclobacillus</taxon>
    </lineage>
</organism>
<proteinExistence type="predicted"/>
<dbReference type="CDD" id="cd00093">
    <property type="entry name" value="HTH_XRE"/>
    <property type="match status" value="1"/>
</dbReference>
<dbReference type="InterPro" id="IPR001387">
    <property type="entry name" value="Cro/C1-type_HTH"/>
</dbReference>
<dbReference type="PANTHER" id="PTHR46797:SF1">
    <property type="entry name" value="METHYLPHOSPHONATE SYNTHASE"/>
    <property type="match status" value="1"/>
</dbReference>
<dbReference type="SUPFAM" id="SSF47413">
    <property type="entry name" value="lambda repressor-like DNA-binding domains"/>
    <property type="match status" value="1"/>
</dbReference>
<feature type="domain" description="HTH cro/C1-type" evidence="2">
    <location>
        <begin position="11"/>
        <end position="65"/>
    </location>
</feature>
<protein>
    <submittedName>
        <fullName evidence="3">Helix-turn-helix transcriptional regulator</fullName>
    </submittedName>
</protein>